<dbReference type="Proteomes" id="UP000438476">
    <property type="component" value="Unassembled WGS sequence"/>
</dbReference>
<gene>
    <name evidence="4" type="ORF">GRI91_13920</name>
</gene>
<evidence type="ECO:0000256" key="1">
    <source>
        <dbReference type="ARBA" id="ARBA00022679"/>
    </source>
</evidence>
<dbReference type="AlphaFoldDB" id="A0A6I4T856"/>
<feature type="domain" description="N-acetyltransferase" evidence="3">
    <location>
        <begin position="1"/>
        <end position="152"/>
    </location>
</feature>
<dbReference type="OrthoDB" id="9804026at2"/>
<dbReference type="EMBL" id="WTYT01000006">
    <property type="protein sequence ID" value="MXO66858.1"/>
    <property type="molecule type" value="Genomic_DNA"/>
</dbReference>
<keyword evidence="5" id="KW-1185">Reference proteome</keyword>
<protein>
    <submittedName>
        <fullName evidence="4">GNAT family N-acetyltransferase</fullName>
    </submittedName>
</protein>
<dbReference type="InterPro" id="IPR000182">
    <property type="entry name" value="GNAT_dom"/>
</dbReference>
<dbReference type="Pfam" id="PF13508">
    <property type="entry name" value="Acetyltransf_7"/>
    <property type="match status" value="1"/>
</dbReference>
<dbReference type="InterPro" id="IPR050680">
    <property type="entry name" value="YpeA/RimI_acetyltransf"/>
</dbReference>
<dbReference type="GO" id="GO:0016747">
    <property type="term" value="F:acyltransferase activity, transferring groups other than amino-acyl groups"/>
    <property type="evidence" value="ECO:0007669"/>
    <property type="project" value="InterPro"/>
</dbReference>
<dbReference type="PANTHER" id="PTHR43420:SF12">
    <property type="entry name" value="N-ACETYLTRANSFERASE DOMAIN-CONTAINING PROTEIN"/>
    <property type="match status" value="1"/>
</dbReference>
<dbReference type="Gene3D" id="3.40.630.30">
    <property type="match status" value="1"/>
</dbReference>
<dbReference type="PROSITE" id="PS51186">
    <property type="entry name" value="GNAT"/>
    <property type="match status" value="1"/>
</dbReference>
<dbReference type="CDD" id="cd04301">
    <property type="entry name" value="NAT_SF"/>
    <property type="match status" value="1"/>
</dbReference>
<dbReference type="SUPFAM" id="SSF55729">
    <property type="entry name" value="Acyl-CoA N-acyltransferases (Nat)"/>
    <property type="match status" value="1"/>
</dbReference>
<evidence type="ECO:0000313" key="4">
    <source>
        <dbReference type="EMBL" id="MXO66858.1"/>
    </source>
</evidence>
<name>A0A6I4T856_9SPHN</name>
<keyword evidence="2" id="KW-0012">Acyltransferase</keyword>
<comment type="caution">
    <text evidence="4">The sequence shown here is derived from an EMBL/GenBank/DDBJ whole genome shotgun (WGS) entry which is preliminary data.</text>
</comment>
<keyword evidence="1 4" id="KW-0808">Transferase</keyword>
<accession>A0A6I4T856</accession>
<sequence length="152" mass="16853">MMDHVDGIMSVMNAAFDPLYGEAWSQRQVSEALVMPNTFYVVANKDGDDPLVDDEICGFAMSRGAVDEEELLLLAVHPSHQGKGIGQLILSRFLNAARNRGVERIFLEMRDGNSALELYKSSGFVECGRRPNYYRSGTDGPFDAITFVKTLV</sequence>
<proteinExistence type="predicted"/>
<evidence type="ECO:0000313" key="5">
    <source>
        <dbReference type="Proteomes" id="UP000438476"/>
    </source>
</evidence>
<dbReference type="PANTHER" id="PTHR43420">
    <property type="entry name" value="ACETYLTRANSFERASE"/>
    <property type="match status" value="1"/>
</dbReference>
<organism evidence="4 5">
    <name type="scientific">Altericroceibacterium endophyticum</name>
    <dbReference type="NCBI Taxonomy" id="1808508"/>
    <lineage>
        <taxon>Bacteria</taxon>
        <taxon>Pseudomonadati</taxon>
        <taxon>Pseudomonadota</taxon>
        <taxon>Alphaproteobacteria</taxon>
        <taxon>Sphingomonadales</taxon>
        <taxon>Erythrobacteraceae</taxon>
        <taxon>Altericroceibacterium</taxon>
    </lineage>
</organism>
<reference evidence="4 5" key="1">
    <citation type="submission" date="2019-12" db="EMBL/GenBank/DDBJ databases">
        <title>Genomic-based taxomic classification of the family Erythrobacteraceae.</title>
        <authorList>
            <person name="Xu L."/>
        </authorList>
    </citation>
    <scope>NUCLEOTIDE SEQUENCE [LARGE SCALE GENOMIC DNA]</scope>
    <source>
        <strain evidence="4 5">LMG 29518</strain>
    </source>
</reference>
<dbReference type="InterPro" id="IPR016181">
    <property type="entry name" value="Acyl_CoA_acyltransferase"/>
</dbReference>
<dbReference type="RefSeq" id="WP_160737294.1">
    <property type="nucleotide sequence ID" value="NZ_WTYT01000006.1"/>
</dbReference>
<evidence type="ECO:0000259" key="3">
    <source>
        <dbReference type="PROSITE" id="PS51186"/>
    </source>
</evidence>
<evidence type="ECO:0000256" key="2">
    <source>
        <dbReference type="ARBA" id="ARBA00023315"/>
    </source>
</evidence>